<dbReference type="Pfam" id="PF00027">
    <property type="entry name" value="cNMP_binding"/>
    <property type="match status" value="1"/>
</dbReference>
<dbReference type="PROSITE" id="PS50042">
    <property type="entry name" value="CNMP_BINDING_3"/>
    <property type="match status" value="1"/>
</dbReference>
<dbReference type="OrthoDB" id="9798104at2"/>
<keyword evidence="3" id="KW-0804">Transcription</keyword>
<evidence type="ECO:0000313" key="6">
    <source>
        <dbReference type="EMBL" id="ACB85601.1"/>
    </source>
</evidence>
<feature type="domain" description="HTH crp-type" evidence="5">
    <location>
        <begin position="161"/>
        <end position="235"/>
    </location>
</feature>
<sequence>MTNINKLTESQDDNYRSLMESLRKLEIFSHLTEDELNSISKLAYLREFPGGSVIFYHGDPGEAMYYVKDGKVKIVKDDFDGREQILHIMKPGDIFAEVVVFDDGPYPATAEVMEDTVVGVITKERLENHLHEHPTIAIKIMKLMGKRLRKAQSKVADLALRDTYQRTINIIYNLMEEDDCAFCSEKQEIAITATHQELASMAGTSRETVTRVLSTLKKEGIIKTDKGYIAVTDPVKLKDKVIE</sequence>
<dbReference type="Proteomes" id="UP000001683">
    <property type="component" value="Chromosome"/>
</dbReference>
<dbReference type="eggNOG" id="COG0664">
    <property type="taxonomic scope" value="Bacteria"/>
</dbReference>
<dbReference type="PRINTS" id="PR00034">
    <property type="entry name" value="HTHCRP"/>
</dbReference>
<dbReference type="InterPro" id="IPR036390">
    <property type="entry name" value="WH_DNA-bd_sf"/>
</dbReference>
<dbReference type="Pfam" id="PF13545">
    <property type="entry name" value="HTH_Crp_2"/>
    <property type="match status" value="1"/>
</dbReference>
<dbReference type="InterPro" id="IPR014710">
    <property type="entry name" value="RmlC-like_jellyroll"/>
</dbReference>
<dbReference type="GO" id="GO:0003700">
    <property type="term" value="F:DNA-binding transcription factor activity"/>
    <property type="evidence" value="ECO:0007669"/>
    <property type="project" value="TreeGrafter"/>
</dbReference>
<dbReference type="InterPro" id="IPR050397">
    <property type="entry name" value="Env_Response_Regulators"/>
</dbReference>
<dbReference type="PANTHER" id="PTHR24567">
    <property type="entry name" value="CRP FAMILY TRANSCRIPTIONAL REGULATORY PROTEIN"/>
    <property type="match status" value="1"/>
</dbReference>
<dbReference type="SMART" id="SM00419">
    <property type="entry name" value="HTH_CRP"/>
    <property type="match status" value="1"/>
</dbReference>
<proteinExistence type="predicted"/>
<evidence type="ECO:0000313" key="7">
    <source>
        <dbReference type="Proteomes" id="UP000001683"/>
    </source>
</evidence>
<dbReference type="STRING" id="457570.Nther_2034"/>
<feature type="domain" description="Cyclic nucleotide-binding" evidence="4">
    <location>
        <begin position="27"/>
        <end position="147"/>
    </location>
</feature>
<dbReference type="SUPFAM" id="SSF51206">
    <property type="entry name" value="cAMP-binding domain-like"/>
    <property type="match status" value="1"/>
</dbReference>
<evidence type="ECO:0000256" key="2">
    <source>
        <dbReference type="ARBA" id="ARBA00023125"/>
    </source>
</evidence>
<dbReference type="FunCoup" id="B2A710">
    <property type="interactions" value="235"/>
</dbReference>
<dbReference type="Gene3D" id="1.10.10.10">
    <property type="entry name" value="Winged helix-like DNA-binding domain superfamily/Winged helix DNA-binding domain"/>
    <property type="match status" value="1"/>
</dbReference>
<dbReference type="InterPro" id="IPR012318">
    <property type="entry name" value="HTH_CRP"/>
</dbReference>
<dbReference type="InterPro" id="IPR018490">
    <property type="entry name" value="cNMP-bd_dom_sf"/>
</dbReference>
<dbReference type="InterPro" id="IPR000595">
    <property type="entry name" value="cNMP-bd_dom"/>
</dbReference>
<evidence type="ECO:0000256" key="3">
    <source>
        <dbReference type="ARBA" id="ARBA00023163"/>
    </source>
</evidence>
<protein>
    <submittedName>
        <fullName evidence="6">Transcriptional regulator, Crp/Fnr family</fullName>
    </submittedName>
</protein>
<dbReference type="GO" id="GO:0005829">
    <property type="term" value="C:cytosol"/>
    <property type="evidence" value="ECO:0007669"/>
    <property type="project" value="TreeGrafter"/>
</dbReference>
<dbReference type="SUPFAM" id="SSF46785">
    <property type="entry name" value="Winged helix' DNA-binding domain"/>
    <property type="match status" value="1"/>
</dbReference>
<accession>B2A710</accession>
<dbReference type="InParanoid" id="B2A710"/>
<dbReference type="PROSITE" id="PS51063">
    <property type="entry name" value="HTH_CRP_2"/>
    <property type="match status" value="1"/>
</dbReference>
<evidence type="ECO:0000256" key="1">
    <source>
        <dbReference type="ARBA" id="ARBA00023015"/>
    </source>
</evidence>
<dbReference type="SMART" id="SM00100">
    <property type="entry name" value="cNMP"/>
    <property type="match status" value="1"/>
</dbReference>
<keyword evidence="7" id="KW-1185">Reference proteome</keyword>
<reference evidence="6 7" key="2">
    <citation type="journal article" date="2011" name="J. Bacteriol.">
        <title>Complete genome sequence of the anaerobic, halophilic alkalithermophile Natranaerobius thermophilus JW/NM-WN-LF.</title>
        <authorList>
            <person name="Zhao B."/>
            <person name="Mesbah N.M."/>
            <person name="Dalin E."/>
            <person name="Goodwin L."/>
            <person name="Nolan M."/>
            <person name="Pitluck S."/>
            <person name="Chertkov O."/>
            <person name="Brettin T.S."/>
            <person name="Han J."/>
            <person name="Larimer F.W."/>
            <person name="Land M.L."/>
            <person name="Hauser L."/>
            <person name="Kyrpides N."/>
            <person name="Wiegel J."/>
        </authorList>
    </citation>
    <scope>NUCLEOTIDE SEQUENCE [LARGE SCALE GENOMIC DNA]</scope>
    <source>
        <strain evidence="7">ATCC BAA-1301 / DSM 18059 / JW/NM-WN-LF</strain>
    </source>
</reference>
<dbReference type="EMBL" id="CP001034">
    <property type="protein sequence ID" value="ACB85601.1"/>
    <property type="molecule type" value="Genomic_DNA"/>
</dbReference>
<keyword evidence="1" id="KW-0805">Transcription regulation</keyword>
<evidence type="ECO:0000259" key="4">
    <source>
        <dbReference type="PROSITE" id="PS50042"/>
    </source>
</evidence>
<dbReference type="RefSeq" id="WP_012448458.1">
    <property type="nucleotide sequence ID" value="NC_010718.1"/>
</dbReference>
<dbReference type="AlphaFoldDB" id="B2A710"/>
<reference evidence="6 7" key="1">
    <citation type="submission" date="2008-04" db="EMBL/GenBank/DDBJ databases">
        <title>Complete sequence of chromosome of Natranaerobius thermophilus JW/NM-WN-LF.</title>
        <authorList>
            <consortium name="US DOE Joint Genome Institute"/>
            <person name="Copeland A."/>
            <person name="Lucas S."/>
            <person name="Lapidus A."/>
            <person name="Glavina del Rio T."/>
            <person name="Dalin E."/>
            <person name="Tice H."/>
            <person name="Bruce D."/>
            <person name="Goodwin L."/>
            <person name="Pitluck S."/>
            <person name="Chertkov O."/>
            <person name="Brettin T."/>
            <person name="Detter J.C."/>
            <person name="Han C."/>
            <person name="Kuske C.R."/>
            <person name="Schmutz J."/>
            <person name="Larimer F."/>
            <person name="Land M."/>
            <person name="Hauser L."/>
            <person name="Kyrpides N."/>
            <person name="Lykidis A."/>
            <person name="Mesbah N.M."/>
            <person name="Wiegel J."/>
        </authorList>
    </citation>
    <scope>NUCLEOTIDE SEQUENCE [LARGE SCALE GENOMIC DNA]</scope>
    <source>
        <strain evidence="7">ATCC BAA-1301 / DSM 18059 / JW/NM-WN-LF</strain>
    </source>
</reference>
<dbReference type="KEGG" id="nth:Nther_2034"/>
<dbReference type="Gene3D" id="2.60.120.10">
    <property type="entry name" value="Jelly Rolls"/>
    <property type="match status" value="1"/>
</dbReference>
<dbReference type="PANTHER" id="PTHR24567:SF68">
    <property type="entry name" value="DNA-BINDING TRANSCRIPTIONAL DUAL REGULATOR CRP"/>
    <property type="match status" value="1"/>
</dbReference>
<evidence type="ECO:0000259" key="5">
    <source>
        <dbReference type="PROSITE" id="PS51063"/>
    </source>
</evidence>
<dbReference type="CDD" id="cd00038">
    <property type="entry name" value="CAP_ED"/>
    <property type="match status" value="1"/>
</dbReference>
<organism evidence="6 7">
    <name type="scientific">Natranaerobius thermophilus (strain ATCC BAA-1301 / DSM 18059 / JW/NM-WN-LF)</name>
    <dbReference type="NCBI Taxonomy" id="457570"/>
    <lineage>
        <taxon>Bacteria</taxon>
        <taxon>Bacillati</taxon>
        <taxon>Bacillota</taxon>
        <taxon>Clostridia</taxon>
        <taxon>Natranaerobiales</taxon>
        <taxon>Natranaerobiaceae</taxon>
        <taxon>Natranaerobius</taxon>
    </lineage>
</organism>
<dbReference type="GO" id="GO:0003677">
    <property type="term" value="F:DNA binding"/>
    <property type="evidence" value="ECO:0007669"/>
    <property type="project" value="UniProtKB-KW"/>
</dbReference>
<keyword evidence="2" id="KW-0238">DNA-binding</keyword>
<name>B2A710_NATTJ</name>
<dbReference type="HOGENOM" id="CLU_075053_3_2_9"/>
<gene>
    <name evidence="6" type="ordered locus">Nther_2034</name>
</gene>
<dbReference type="InterPro" id="IPR036388">
    <property type="entry name" value="WH-like_DNA-bd_sf"/>
</dbReference>